<sequence>MCVSNPTVISPSATQILKHHTITFPPFTISVDMASPTVTIISSSSLFSILIFTTILSYLLVPSTLDFLSLNLISGGIRVLESEMIGKN</sequence>
<gene>
    <name evidence="1" type="ORF">L6452_22905</name>
</gene>
<evidence type="ECO:0000313" key="1">
    <source>
        <dbReference type="EMBL" id="KAI3715915.1"/>
    </source>
</evidence>
<reference evidence="1 2" key="2">
    <citation type="journal article" date="2022" name="Mol. Ecol. Resour.">
        <title>The genomes of chicory, endive, great burdock and yacon provide insights into Asteraceae paleo-polyploidization history and plant inulin production.</title>
        <authorList>
            <person name="Fan W."/>
            <person name="Wang S."/>
            <person name="Wang H."/>
            <person name="Wang A."/>
            <person name="Jiang F."/>
            <person name="Liu H."/>
            <person name="Zhao H."/>
            <person name="Xu D."/>
            <person name="Zhang Y."/>
        </authorList>
    </citation>
    <scope>NUCLEOTIDE SEQUENCE [LARGE SCALE GENOMIC DNA]</scope>
    <source>
        <strain evidence="2">cv. Niubang</strain>
    </source>
</reference>
<dbReference type="EMBL" id="CM042053">
    <property type="protein sequence ID" value="KAI3715915.1"/>
    <property type="molecule type" value="Genomic_DNA"/>
</dbReference>
<dbReference type="Proteomes" id="UP001055879">
    <property type="component" value="Linkage Group LG07"/>
</dbReference>
<reference evidence="2" key="1">
    <citation type="journal article" date="2022" name="Mol. Ecol. Resour.">
        <title>The genomes of chicory, endive, great burdock and yacon provide insights into Asteraceae palaeo-polyploidization history and plant inulin production.</title>
        <authorList>
            <person name="Fan W."/>
            <person name="Wang S."/>
            <person name="Wang H."/>
            <person name="Wang A."/>
            <person name="Jiang F."/>
            <person name="Liu H."/>
            <person name="Zhao H."/>
            <person name="Xu D."/>
            <person name="Zhang Y."/>
        </authorList>
    </citation>
    <scope>NUCLEOTIDE SEQUENCE [LARGE SCALE GENOMIC DNA]</scope>
    <source>
        <strain evidence="2">cv. Niubang</strain>
    </source>
</reference>
<evidence type="ECO:0000313" key="2">
    <source>
        <dbReference type="Proteomes" id="UP001055879"/>
    </source>
</evidence>
<keyword evidence="2" id="KW-1185">Reference proteome</keyword>
<name>A0ACB9B5F6_ARCLA</name>
<proteinExistence type="predicted"/>
<comment type="caution">
    <text evidence="1">The sequence shown here is derived from an EMBL/GenBank/DDBJ whole genome shotgun (WGS) entry which is preliminary data.</text>
</comment>
<accession>A0ACB9B5F6</accession>
<protein>
    <submittedName>
        <fullName evidence="1">Uncharacterized protein</fullName>
    </submittedName>
</protein>
<organism evidence="1 2">
    <name type="scientific">Arctium lappa</name>
    <name type="common">Greater burdock</name>
    <name type="synonym">Lappa major</name>
    <dbReference type="NCBI Taxonomy" id="4217"/>
    <lineage>
        <taxon>Eukaryota</taxon>
        <taxon>Viridiplantae</taxon>
        <taxon>Streptophyta</taxon>
        <taxon>Embryophyta</taxon>
        <taxon>Tracheophyta</taxon>
        <taxon>Spermatophyta</taxon>
        <taxon>Magnoliopsida</taxon>
        <taxon>eudicotyledons</taxon>
        <taxon>Gunneridae</taxon>
        <taxon>Pentapetalae</taxon>
        <taxon>asterids</taxon>
        <taxon>campanulids</taxon>
        <taxon>Asterales</taxon>
        <taxon>Asteraceae</taxon>
        <taxon>Carduoideae</taxon>
        <taxon>Cardueae</taxon>
        <taxon>Arctiinae</taxon>
        <taxon>Arctium</taxon>
    </lineage>
</organism>